<name>A0AAE1SBE8_9SOLA</name>
<proteinExistence type="predicted"/>
<dbReference type="AlphaFoldDB" id="A0AAE1SBE8"/>
<dbReference type="EMBL" id="JAVYJV010000007">
    <property type="protein sequence ID" value="KAK4366454.1"/>
    <property type="molecule type" value="Genomic_DNA"/>
</dbReference>
<evidence type="ECO:0000313" key="1">
    <source>
        <dbReference type="EMBL" id="KAK4366454.1"/>
    </source>
</evidence>
<dbReference type="Proteomes" id="UP001291623">
    <property type="component" value="Unassembled WGS sequence"/>
</dbReference>
<evidence type="ECO:0008006" key="3">
    <source>
        <dbReference type="Google" id="ProtNLM"/>
    </source>
</evidence>
<evidence type="ECO:0000313" key="2">
    <source>
        <dbReference type="Proteomes" id="UP001291623"/>
    </source>
</evidence>
<gene>
    <name evidence="1" type="ORF">RND71_014334</name>
</gene>
<organism evidence="1 2">
    <name type="scientific">Anisodus tanguticus</name>
    <dbReference type="NCBI Taxonomy" id="243964"/>
    <lineage>
        <taxon>Eukaryota</taxon>
        <taxon>Viridiplantae</taxon>
        <taxon>Streptophyta</taxon>
        <taxon>Embryophyta</taxon>
        <taxon>Tracheophyta</taxon>
        <taxon>Spermatophyta</taxon>
        <taxon>Magnoliopsida</taxon>
        <taxon>eudicotyledons</taxon>
        <taxon>Gunneridae</taxon>
        <taxon>Pentapetalae</taxon>
        <taxon>asterids</taxon>
        <taxon>lamiids</taxon>
        <taxon>Solanales</taxon>
        <taxon>Solanaceae</taxon>
        <taxon>Solanoideae</taxon>
        <taxon>Hyoscyameae</taxon>
        <taxon>Anisodus</taxon>
    </lineage>
</organism>
<comment type="caution">
    <text evidence="1">The sequence shown here is derived from an EMBL/GenBank/DDBJ whole genome shotgun (WGS) entry which is preliminary data.</text>
</comment>
<sequence length="196" mass="22184">MEVLWRCLEARGVPVAYTRVIKDMYDGAKTRVRTLGGDSEHFPVVTGCTKDPLLAHFFCFGDGRIDTIHSSGGALWCLLFADDIVLIDEMRGGVNARLEVWRQLLESKRFQGCSFVIASFQGYFSSRAEVTVHLVEAIDEGTQKAHQRNYSLTRYSTTVFYYHIAIPEEIVGPQLAPEMWNQLDTRSPQEMGIVNM</sequence>
<keyword evidence="2" id="KW-1185">Reference proteome</keyword>
<reference evidence="1" key="1">
    <citation type="submission" date="2023-12" db="EMBL/GenBank/DDBJ databases">
        <title>Genome assembly of Anisodus tanguticus.</title>
        <authorList>
            <person name="Wang Y.-J."/>
        </authorList>
    </citation>
    <scope>NUCLEOTIDE SEQUENCE</scope>
    <source>
        <strain evidence="1">KB-2021</strain>
        <tissue evidence="1">Leaf</tissue>
    </source>
</reference>
<protein>
    <recommendedName>
        <fullName evidence="3">Reverse transcriptase domain-containing protein</fullName>
    </recommendedName>
</protein>
<accession>A0AAE1SBE8</accession>